<dbReference type="AlphaFoldDB" id="A0A8J2H6I3"/>
<dbReference type="PANTHER" id="PTHR15657:SF1">
    <property type="entry name" value="THYROID TRANSCRIPTION FACTOR 1-ASSOCIATED PROTEIN 26"/>
    <property type="match status" value="1"/>
</dbReference>
<keyword evidence="4" id="KW-1185">Reference proteome</keyword>
<gene>
    <name evidence="3" type="ORF">HICCMSTLAB_LOCUS2552</name>
</gene>
<feature type="region of interest" description="Disordered" evidence="2">
    <location>
        <begin position="1"/>
        <end position="29"/>
    </location>
</feature>
<evidence type="ECO:0000313" key="4">
    <source>
        <dbReference type="Proteomes" id="UP000786811"/>
    </source>
</evidence>
<dbReference type="OrthoDB" id="5377144at2759"/>
<evidence type="ECO:0000256" key="2">
    <source>
        <dbReference type="SAM" id="MobiDB-lite"/>
    </source>
</evidence>
<evidence type="ECO:0000256" key="1">
    <source>
        <dbReference type="SAM" id="Coils"/>
    </source>
</evidence>
<dbReference type="Pfam" id="PF08524">
    <property type="entry name" value="rRNA_processing"/>
    <property type="match status" value="1"/>
</dbReference>
<keyword evidence="1" id="KW-0175">Coiled coil</keyword>
<dbReference type="EMBL" id="CAJNRD030001117">
    <property type="protein sequence ID" value="CAG5077763.1"/>
    <property type="molecule type" value="Genomic_DNA"/>
</dbReference>
<comment type="caution">
    <text evidence="3">The sequence shown here is derived from an EMBL/GenBank/DDBJ whole genome shotgun (WGS) entry which is preliminary data.</text>
</comment>
<dbReference type="PRINTS" id="PR01854">
    <property type="entry name" value="BR22PROTEIN"/>
</dbReference>
<reference evidence="3" key="1">
    <citation type="submission" date="2021-04" db="EMBL/GenBank/DDBJ databases">
        <authorList>
            <person name="Chebbi M.A.C M."/>
        </authorList>
    </citation>
    <scope>NUCLEOTIDE SEQUENCE</scope>
</reference>
<name>A0A8J2H6I3_COTCN</name>
<dbReference type="InterPro" id="IPR013730">
    <property type="entry name" value="Fyv7/TAP26"/>
</dbReference>
<accession>A0A8J2H6I3</accession>
<dbReference type="GO" id="GO:0005634">
    <property type="term" value="C:nucleus"/>
    <property type="evidence" value="ECO:0007669"/>
    <property type="project" value="TreeGrafter"/>
</dbReference>
<sequence length="154" mass="18168">MGRFPKKNQNSDDSSASGSNKTVGLDKKKYRQAKYSNNYKVDKWVSKRKNLLLHELKNEAHVSKKFIKSIASRDTRGNKNLDKIREKQENLQKERAAKKEEFIRKAQEREEAIKRSKERRFETFKKLSKRTKKGQPVMKDRIEMLLQKIQASAN</sequence>
<proteinExistence type="predicted"/>
<dbReference type="Proteomes" id="UP000786811">
    <property type="component" value="Unassembled WGS sequence"/>
</dbReference>
<feature type="compositionally biased region" description="Polar residues" evidence="2">
    <location>
        <begin position="7"/>
        <end position="22"/>
    </location>
</feature>
<evidence type="ECO:0000313" key="3">
    <source>
        <dbReference type="EMBL" id="CAG5077763.1"/>
    </source>
</evidence>
<protein>
    <submittedName>
        <fullName evidence="3">Similar to CCDC59: Thyroid transcription factor 1-associated protein 26 (Homo sapiens)</fullName>
    </submittedName>
</protein>
<dbReference type="PANTHER" id="PTHR15657">
    <property type="entry name" value="THYROID TRANSCRIPTION FACTOR 1-ASSOCIATED PROTEIN 26"/>
    <property type="match status" value="1"/>
</dbReference>
<feature type="coiled-coil region" evidence="1">
    <location>
        <begin position="81"/>
        <end position="119"/>
    </location>
</feature>
<organism evidence="3 4">
    <name type="scientific">Cotesia congregata</name>
    <name type="common">Parasitoid wasp</name>
    <name type="synonym">Apanteles congregatus</name>
    <dbReference type="NCBI Taxonomy" id="51543"/>
    <lineage>
        <taxon>Eukaryota</taxon>
        <taxon>Metazoa</taxon>
        <taxon>Ecdysozoa</taxon>
        <taxon>Arthropoda</taxon>
        <taxon>Hexapoda</taxon>
        <taxon>Insecta</taxon>
        <taxon>Pterygota</taxon>
        <taxon>Neoptera</taxon>
        <taxon>Endopterygota</taxon>
        <taxon>Hymenoptera</taxon>
        <taxon>Apocrita</taxon>
        <taxon>Ichneumonoidea</taxon>
        <taxon>Braconidae</taxon>
        <taxon>Microgastrinae</taxon>
        <taxon>Cotesia</taxon>
    </lineage>
</organism>